<gene>
    <name evidence="2" type="ORF">PHYPA_007469</name>
</gene>
<reference evidence="3" key="3">
    <citation type="submission" date="2020-12" db="UniProtKB">
        <authorList>
            <consortium name="EnsemblPlants"/>
        </authorList>
    </citation>
    <scope>IDENTIFICATION</scope>
</reference>
<dbReference type="Proteomes" id="UP000006727">
    <property type="component" value="Chromosome 5"/>
</dbReference>
<reference evidence="2 4" key="1">
    <citation type="journal article" date="2008" name="Science">
        <title>The Physcomitrella genome reveals evolutionary insights into the conquest of land by plants.</title>
        <authorList>
            <person name="Rensing S."/>
            <person name="Lang D."/>
            <person name="Zimmer A."/>
            <person name="Terry A."/>
            <person name="Salamov A."/>
            <person name="Shapiro H."/>
            <person name="Nishiyama T."/>
            <person name="Perroud P.-F."/>
            <person name="Lindquist E."/>
            <person name="Kamisugi Y."/>
            <person name="Tanahashi T."/>
            <person name="Sakakibara K."/>
            <person name="Fujita T."/>
            <person name="Oishi K."/>
            <person name="Shin-I T."/>
            <person name="Kuroki Y."/>
            <person name="Toyoda A."/>
            <person name="Suzuki Y."/>
            <person name="Hashimoto A."/>
            <person name="Yamaguchi K."/>
            <person name="Sugano A."/>
            <person name="Kohara Y."/>
            <person name="Fujiyama A."/>
            <person name="Anterola A."/>
            <person name="Aoki S."/>
            <person name="Ashton N."/>
            <person name="Barbazuk W.B."/>
            <person name="Barker E."/>
            <person name="Bennetzen J."/>
            <person name="Bezanilla M."/>
            <person name="Blankenship R."/>
            <person name="Cho S.H."/>
            <person name="Dutcher S."/>
            <person name="Estelle M."/>
            <person name="Fawcett J.A."/>
            <person name="Gundlach H."/>
            <person name="Hanada K."/>
            <person name="Heyl A."/>
            <person name="Hicks K.A."/>
            <person name="Hugh J."/>
            <person name="Lohr M."/>
            <person name="Mayer K."/>
            <person name="Melkozernov A."/>
            <person name="Murata T."/>
            <person name="Nelson D."/>
            <person name="Pils B."/>
            <person name="Prigge M."/>
            <person name="Reiss B."/>
            <person name="Renner T."/>
            <person name="Rombauts S."/>
            <person name="Rushton P."/>
            <person name="Sanderfoot A."/>
            <person name="Schween G."/>
            <person name="Shiu S.-H."/>
            <person name="Stueber K."/>
            <person name="Theodoulou F.L."/>
            <person name="Tu H."/>
            <person name="Van de Peer Y."/>
            <person name="Verrier P.J."/>
            <person name="Waters E."/>
            <person name="Wood A."/>
            <person name="Yang L."/>
            <person name="Cove D."/>
            <person name="Cuming A."/>
            <person name="Hasebe M."/>
            <person name="Lucas S."/>
            <person name="Mishler D.B."/>
            <person name="Reski R."/>
            <person name="Grigoriev I."/>
            <person name="Quatrano R.S."/>
            <person name="Boore J.L."/>
        </authorList>
    </citation>
    <scope>NUCLEOTIDE SEQUENCE [LARGE SCALE GENOMIC DNA]</scope>
    <source>
        <strain evidence="3 4">cv. Gransden 2004</strain>
    </source>
</reference>
<dbReference type="AlphaFoldDB" id="A0A2K1KJ38"/>
<evidence type="ECO:0000313" key="3">
    <source>
        <dbReference type="EnsemblPlants" id="PAC:32955242.CDS.1"/>
    </source>
</evidence>
<proteinExistence type="predicted"/>
<evidence type="ECO:0000256" key="1">
    <source>
        <dbReference type="SAM" id="Phobius"/>
    </source>
</evidence>
<dbReference type="Gramene" id="Pp3c5_9990V3.1">
    <property type="protein sequence ID" value="PAC:32955242.CDS.1"/>
    <property type="gene ID" value="Pp3c5_9990"/>
</dbReference>
<feature type="transmembrane region" description="Helical" evidence="1">
    <location>
        <begin position="12"/>
        <end position="30"/>
    </location>
</feature>
<evidence type="ECO:0000313" key="4">
    <source>
        <dbReference type="Proteomes" id="UP000006727"/>
    </source>
</evidence>
<dbReference type="EMBL" id="ABEU02000005">
    <property type="protein sequence ID" value="PNR53794.1"/>
    <property type="molecule type" value="Genomic_DNA"/>
</dbReference>
<reference evidence="2 4" key="2">
    <citation type="journal article" date="2018" name="Plant J.">
        <title>The Physcomitrella patens chromosome-scale assembly reveals moss genome structure and evolution.</title>
        <authorList>
            <person name="Lang D."/>
            <person name="Ullrich K.K."/>
            <person name="Murat F."/>
            <person name="Fuchs J."/>
            <person name="Jenkins J."/>
            <person name="Haas F.B."/>
            <person name="Piednoel M."/>
            <person name="Gundlach H."/>
            <person name="Van Bel M."/>
            <person name="Meyberg R."/>
            <person name="Vives C."/>
            <person name="Morata J."/>
            <person name="Symeonidi A."/>
            <person name="Hiss M."/>
            <person name="Muchero W."/>
            <person name="Kamisugi Y."/>
            <person name="Saleh O."/>
            <person name="Blanc G."/>
            <person name="Decker E.L."/>
            <person name="van Gessel N."/>
            <person name="Grimwood J."/>
            <person name="Hayes R.D."/>
            <person name="Graham S.W."/>
            <person name="Gunter L.E."/>
            <person name="McDaniel S.F."/>
            <person name="Hoernstein S.N.W."/>
            <person name="Larsson A."/>
            <person name="Li F.W."/>
            <person name="Perroud P.F."/>
            <person name="Phillips J."/>
            <person name="Ranjan P."/>
            <person name="Rokshar D.S."/>
            <person name="Rothfels C.J."/>
            <person name="Schneider L."/>
            <person name="Shu S."/>
            <person name="Stevenson D.W."/>
            <person name="Thummler F."/>
            <person name="Tillich M."/>
            <person name="Villarreal Aguilar J.C."/>
            <person name="Widiez T."/>
            <person name="Wong G.K."/>
            <person name="Wymore A."/>
            <person name="Zhang Y."/>
            <person name="Zimmer A.D."/>
            <person name="Quatrano R.S."/>
            <person name="Mayer K.F.X."/>
            <person name="Goodstein D."/>
            <person name="Casacuberta J.M."/>
            <person name="Vandepoele K."/>
            <person name="Reski R."/>
            <person name="Cuming A.C."/>
            <person name="Tuskan G.A."/>
            <person name="Maumus F."/>
            <person name="Salse J."/>
            <person name="Schmutz J."/>
            <person name="Rensing S.A."/>
        </authorList>
    </citation>
    <scope>NUCLEOTIDE SEQUENCE [LARGE SCALE GENOMIC DNA]</scope>
    <source>
        <strain evidence="3 4">cv. Gransden 2004</strain>
    </source>
</reference>
<keyword evidence="1" id="KW-0812">Transmembrane</keyword>
<organism evidence="2">
    <name type="scientific">Physcomitrium patens</name>
    <name type="common">Spreading-leaved earth moss</name>
    <name type="synonym">Physcomitrella patens</name>
    <dbReference type="NCBI Taxonomy" id="3218"/>
    <lineage>
        <taxon>Eukaryota</taxon>
        <taxon>Viridiplantae</taxon>
        <taxon>Streptophyta</taxon>
        <taxon>Embryophyta</taxon>
        <taxon>Bryophyta</taxon>
        <taxon>Bryophytina</taxon>
        <taxon>Bryopsida</taxon>
        <taxon>Funariidae</taxon>
        <taxon>Funariales</taxon>
        <taxon>Funariaceae</taxon>
        <taxon>Physcomitrium</taxon>
    </lineage>
</organism>
<evidence type="ECO:0000313" key="2">
    <source>
        <dbReference type="EMBL" id="PNR53794.1"/>
    </source>
</evidence>
<keyword evidence="1" id="KW-1133">Transmembrane helix</keyword>
<dbReference type="InParanoid" id="A0A2K1KJ38"/>
<accession>A0A2K1KJ38</accession>
<keyword evidence="1" id="KW-0472">Membrane</keyword>
<feature type="transmembrane region" description="Helical" evidence="1">
    <location>
        <begin position="42"/>
        <end position="63"/>
    </location>
</feature>
<name>A0A2K1KJ38_PHYPA</name>
<dbReference type="EnsemblPlants" id="Pp3c5_9990V3.1">
    <property type="protein sequence ID" value="PAC:32955242.CDS.1"/>
    <property type="gene ID" value="Pp3c5_9990"/>
</dbReference>
<keyword evidence="4" id="KW-1185">Reference proteome</keyword>
<sequence length="73" mass="8342">MCVTSIMESIVTLVAGLHTVILPFHLQSYVTKLLKTLNQSCVATYMDCFVLGIWILLFDFGALQHKRYFAFCH</sequence>
<protein>
    <submittedName>
        <fullName evidence="2 3">Uncharacterized protein</fullName>
    </submittedName>
</protein>